<keyword evidence="3" id="KW-0479">Metal-binding</keyword>
<proteinExistence type="inferred from homology"/>
<evidence type="ECO:0000256" key="1">
    <source>
        <dbReference type="ARBA" id="ARBA00001947"/>
    </source>
</evidence>
<evidence type="ECO:0000256" key="5">
    <source>
        <dbReference type="ARBA" id="ARBA00023002"/>
    </source>
</evidence>
<evidence type="ECO:0000259" key="8">
    <source>
        <dbReference type="Pfam" id="PF08240"/>
    </source>
</evidence>
<dbReference type="Pfam" id="PF00107">
    <property type="entry name" value="ADH_zinc_N"/>
    <property type="match status" value="2"/>
</dbReference>
<gene>
    <name evidence="9" type="ORF">PIIN_05868</name>
</gene>
<keyword evidence="10" id="KW-1185">Reference proteome</keyword>
<dbReference type="InterPro" id="IPR011032">
    <property type="entry name" value="GroES-like_sf"/>
</dbReference>
<dbReference type="OrthoDB" id="5363962at2759"/>
<comment type="caution">
    <text evidence="9">The sequence shown here is derived from an EMBL/GenBank/DDBJ whole genome shotgun (WGS) entry which is preliminary data.</text>
</comment>
<dbReference type="GO" id="GO:0006062">
    <property type="term" value="P:sorbitol catabolic process"/>
    <property type="evidence" value="ECO:0007669"/>
    <property type="project" value="TreeGrafter"/>
</dbReference>
<dbReference type="PANTHER" id="PTHR43161:SF25">
    <property type="entry name" value="ALCOHOL DEHYDROGENASE, PUTATIVE (AFU_ORTHOLOGUE AFUA_1G14390)-RELATED"/>
    <property type="match status" value="1"/>
</dbReference>
<dbReference type="OMA" id="INHPARW"/>
<dbReference type="InterPro" id="IPR036291">
    <property type="entry name" value="NAD(P)-bd_dom_sf"/>
</dbReference>
<comment type="cofactor">
    <cofactor evidence="1">
        <name>Zn(2+)</name>
        <dbReference type="ChEBI" id="CHEBI:29105"/>
    </cofactor>
</comment>
<dbReference type="AlphaFoldDB" id="G4TKU0"/>
<dbReference type="HOGENOM" id="CLU_026673_11_5_1"/>
<name>G4TKU0_SERID</name>
<organism evidence="9 10">
    <name type="scientific">Serendipita indica (strain DSM 11827)</name>
    <name type="common">Root endophyte fungus</name>
    <name type="synonym">Piriformospora indica</name>
    <dbReference type="NCBI Taxonomy" id="1109443"/>
    <lineage>
        <taxon>Eukaryota</taxon>
        <taxon>Fungi</taxon>
        <taxon>Dikarya</taxon>
        <taxon>Basidiomycota</taxon>
        <taxon>Agaricomycotina</taxon>
        <taxon>Agaricomycetes</taxon>
        <taxon>Sebacinales</taxon>
        <taxon>Serendipitaceae</taxon>
        <taxon>Serendipita</taxon>
    </lineage>
</organism>
<keyword evidence="4" id="KW-0862">Zinc</keyword>
<feature type="domain" description="Alcohol dehydrogenase-like C-terminal" evidence="7">
    <location>
        <begin position="321"/>
        <end position="392"/>
    </location>
</feature>
<evidence type="ECO:0000313" key="10">
    <source>
        <dbReference type="Proteomes" id="UP000007148"/>
    </source>
</evidence>
<dbReference type="InParanoid" id="G4TKU0"/>
<dbReference type="SUPFAM" id="SSF51735">
    <property type="entry name" value="NAD(P)-binding Rossmann-fold domains"/>
    <property type="match status" value="1"/>
</dbReference>
<dbReference type="STRING" id="1109443.G4TKU0"/>
<keyword evidence="5" id="KW-0560">Oxidoreductase</keyword>
<dbReference type="Proteomes" id="UP000007148">
    <property type="component" value="Unassembled WGS sequence"/>
</dbReference>
<dbReference type="InterPro" id="IPR013154">
    <property type="entry name" value="ADH-like_N"/>
</dbReference>
<dbReference type="eggNOG" id="KOG0024">
    <property type="taxonomic scope" value="Eukaryota"/>
</dbReference>
<feature type="compositionally biased region" description="Basic and acidic residues" evidence="6">
    <location>
        <begin position="280"/>
        <end position="297"/>
    </location>
</feature>
<evidence type="ECO:0000259" key="7">
    <source>
        <dbReference type="Pfam" id="PF00107"/>
    </source>
</evidence>
<evidence type="ECO:0000256" key="4">
    <source>
        <dbReference type="ARBA" id="ARBA00022833"/>
    </source>
</evidence>
<dbReference type="Gene3D" id="3.90.180.10">
    <property type="entry name" value="Medium-chain alcohol dehydrogenases, catalytic domain"/>
    <property type="match status" value="2"/>
</dbReference>
<feature type="domain" description="Alcohol dehydrogenase-like N-terminal" evidence="8">
    <location>
        <begin position="33"/>
        <end position="159"/>
    </location>
</feature>
<dbReference type="PANTHER" id="PTHR43161">
    <property type="entry name" value="SORBITOL DEHYDROGENASE"/>
    <property type="match status" value="1"/>
</dbReference>
<dbReference type="GO" id="GO:0046872">
    <property type="term" value="F:metal ion binding"/>
    <property type="evidence" value="ECO:0007669"/>
    <property type="project" value="UniProtKB-KW"/>
</dbReference>
<dbReference type="GO" id="GO:0003939">
    <property type="term" value="F:L-iditol 2-dehydrogenase (NAD+) activity"/>
    <property type="evidence" value="ECO:0007669"/>
    <property type="project" value="TreeGrafter"/>
</dbReference>
<feature type="domain" description="Alcohol dehydrogenase-like C-terminal" evidence="7">
    <location>
        <begin position="215"/>
        <end position="257"/>
    </location>
</feature>
<accession>G4TKU0</accession>
<evidence type="ECO:0000256" key="3">
    <source>
        <dbReference type="ARBA" id="ARBA00022723"/>
    </source>
</evidence>
<evidence type="ECO:0000313" key="9">
    <source>
        <dbReference type="EMBL" id="CCA71933.1"/>
    </source>
</evidence>
<feature type="compositionally biased region" description="Low complexity" evidence="6">
    <location>
        <begin position="257"/>
        <end position="279"/>
    </location>
</feature>
<dbReference type="Pfam" id="PF08240">
    <property type="entry name" value="ADH_N"/>
    <property type="match status" value="1"/>
</dbReference>
<evidence type="ECO:0000256" key="6">
    <source>
        <dbReference type="SAM" id="MobiDB-lite"/>
    </source>
</evidence>
<comment type="similarity">
    <text evidence="2">Belongs to the zinc-containing alcohol dehydrogenase family.</text>
</comment>
<dbReference type="InterPro" id="IPR013149">
    <property type="entry name" value="ADH-like_C"/>
</dbReference>
<reference evidence="9 10" key="1">
    <citation type="journal article" date="2011" name="PLoS Pathog.">
        <title>Endophytic Life Strategies Decoded by Genome and Transcriptome Analyses of the Mutualistic Root Symbiont Piriformospora indica.</title>
        <authorList>
            <person name="Zuccaro A."/>
            <person name="Lahrmann U."/>
            <person name="Guldener U."/>
            <person name="Langen G."/>
            <person name="Pfiffi S."/>
            <person name="Biedenkopf D."/>
            <person name="Wong P."/>
            <person name="Samans B."/>
            <person name="Grimm C."/>
            <person name="Basiewicz M."/>
            <person name="Murat C."/>
            <person name="Martin F."/>
            <person name="Kogel K.H."/>
        </authorList>
    </citation>
    <scope>NUCLEOTIDE SEQUENCE [LARGE SCALE GENOMIC DNA]</scope>
    <source>
        <strain evidence="9 10">DSM 11827</strain>
    </source>
</reference>
<dbReference type="SUPFAM" id="SSF50129">
    <property type="entry name" value="GroES-like"/>
    <property type="match status" value="1"/>
</dbReference>
<evidence type="ECO:0000256" key="2">
    <source>
        <dbReference type="ARBA" id="ARBA00008072"/>
    </source>
</evidence>
<dbReference type="Gene3D" id="3.40.50.720">
    <property type="entry name" value="NAD(P)-binding Rossmann-like Domain"/>
    <property type="match status" value="2"/>
</dbReference>
<feature type="region of interest" description="Disordered" evidence="6">
    <location>
        <begin position="256"/>
        <end position="298"/>
    </location>
</feature>
<sequence>MGLENTNTNSAAVLHGARDLRIEQRTLDAAPAPGYARVRIMSTTLCGSDLHYYTHGRNGTFALCHPMCLGHESSGIITAITPALSSSPSSSTSSLAIGTRVAVECGIPCNGPTCSYCQSGRYNLCPSLRFLSSAKTAPHLDGTLQTFVDHPLALLHPLPPAMSYEMGALAEPLGVVIHAARRAAIPSSLAYDLPNGVRAPGSIAGGNVLVYGAGAVGLMACMLARAQGAQNVVCVDVNDARLQFAKDNGFVASTVNPLSLPSPSSPSSDSGSSSASTATSKEEDERTPAQRRADELATRMAQAKHSADIVLSQSPTIVSEEGGFDVVFECTGAEPCIQSAIYAARLGGKVLLVGMGTPNVSLPLSAAACREVDLIGVFRYANTYPAALALLASGALDGVEKMITHRFGLDRAAEAFGVMAKGTDEKGGLVVKVCVQA</sequence>
<dbReference type="EMBL" id="CAFZ01000140">
    <property type="protein sequence ID" value="CCA71933.1"/>
    <property type="molecule type" value="Genomic_DNA"/>
</dbReference>
<protein>
    <submittedName>
        <fullName evidence="9">Related to sorbitol dehydrogenase</fullName>
    </submittedName>
</protein>